<proteinExistence type="predicted"/>
<dbReference type="EMBL" id="CAXAMN010018447">
    <property type="protein sequence ID" value="CAK9052479.1"/>
    <property type="molecule type" value="Genomic_DNA"/>
</dbReference>
<evidence type="ECO:0000256" key="1">
    <source>
        <dbReference type="SAM" id="MobiDB-lite"/>
    </source>
</evidence>
<feature type="region of interest" description="Disordered" evidence="1">
    <location>
        <begin position="28"/>
        <end position="71"/>
    </location>
</feature>
<gene>
    <name evidence="2" type="ORF">CCMP2556_LOCUS26471</name>
</gene>
<evidence type="ECO:0000313" key="2">
    <source>
        <dbReference type="EMBL" id="CAK9052479.1"/>
    </source>
</evidence>
<feature type="non-terminal residue" evidence="2">
    <location>
        <position position="212"/>
    </location>
</feature>
<keyword evidence="3" id="KW-1185">Reference proteome</keyword>
<organism evidence="2 3">
    <name type="scientific">Durusdinium trenchii</name>
    <dbReference type="NCBI Taxonomy" id="1381693"/>
    <lineage>
        <taxon>Eukaryota</taxon>
        <taxon>Sar</taxon>
        <taxon>Alveolata</taxon>
        <taxon>Dinophyceae</taxon>
        <taxon>Suessiales</taxon>
        <taxon>Symbiodiniaceae</taxon>
        <taxon>Durusdinium</taxon>
    </lineage>
</organism>
<reference evidence="2 3" key="1">
    <citation type="submission" date="2024-02" db="EMBL/GenBank/DDBJ databases">
        <authorList>
            <person name="Chen Y."/>
            <person name="Shah S."/>
            <person name="Dougan E. K."/>
            <person name="Thang M."/>
            <person name="Chan C."/>
        </authorList>
    </citation>
    <scope>NUCLEOTIDE SEQUENCE [LARGE SCALE GENOMIC DNA]</scope>
</reference>
<dbReference type="Proteomes" id="UP001642484">
    <property type="component" value="Unassembled WGS sequence"/>
</dbReference>
<sequence length="212" mass="23753">MLSGDTATIRLDDGNVVEVPVEYVEIAQEVAQAGGSPPEPEPSPGDEDEDMESTTTPEAPAGPPDAWQPEPIEIPEQKFNFFNRPYNRADLKARQELAKVEATWYHAMRANDQDLAGKMYRVMEECFSFMDPHPDETAEKALPEKNNPVWALVKSFGQKLKKEQSEGWEALDKKNELRFLRDTAFPLGPTTQAVGRMNSTMTSVMTMRSMAT</sequence>
<protein>
    <submittedName>
        <fullName evidence="2">Uncharacterized protein</fullName>
    </submittedName>
</protein>
<accession>A0ABP0MR25</accession>
<name>A0ABP0MR25_9DINO</name>
<evidence type="ECO:0000313" key="3">
    <source>
        <dbReference type="Proteomes" id="UP001642484"/>
    </source>
</evidence>
<comment type="caution">
    <text evidence="2">The sequence shown here is derived from an EMBL/GenBank/DDBJ whole genome shotgun (WGS) entry which is preliminary data.</text>
</comment>